<name>A0A2T7NXY8_POMCA</name>
<keyword evidence="9" id="KW-1185">Reference proteome</keyword>
<dbReference type="SMART" id="SM00702">
    <property type="entry name" value="P4Hc"/>
    <property type="match status" value="1"/>
</dbReference>
<dbReference type="InterPro" id="IPR045054">
    <property type="entry name" value="P4HA-like"/>
</dbReference>
<dbReference type="GO" id="GO:0004656">
    <property type="term" value="F:procollagen-proline 4-dioxygenase activity"/>
    <property type="evidence" value="ECO:0007669"/>
    <property type="project" value="TreeGrafter"/>
</dbReference>
<keyword evidence="2" id="KW-0479">Metal-binding</keyword>
<dbReference type="InterPro" id="IPR044862">
    <property type="entry name" value="Pro_4_hyd_alph_FE2OG_OXY"/>
</dbReference>
<evidence type="ECO:0000256" key="2">
    <source>
        <dbReference type="ARBA" id="ARBA00022723"/>
    </source>
</evidence>
<evidence type="ECO:0000256" key="4">
    <source>
        <dbReference type="ARBA" id="ARBA00022964"/>
    </source>
</evidence>
<accession>A0A2T7NXY8</accession>
<reference evidence="8 9" key="1">
    <citation type="submission" date="2018-04" db="EMBL/GenBank/DDBJ databases">
        <title>The genome of golden apple snail Pomacea canaliculata provides insight into stress tolerance and invasive adaptation.</title>
        <authorList>
            <person name="Liu C."/>
            <person name="Liu B."/>
            <person name="Ren Y."/>
            <person name="Zhang Y."/>
            <person name="Wang H."/>
            <person name="Li S."/>
            <person name="Jiang F."/>
            <person name="Yin L."/>
            <person name="Zhang G."/>
            <person name="Qian W."/>
            <person name="Fan W."/>
        </authorList>
    </citation>
    <scope>NUCLEOTIDE SEQUENCE [LARGE SCALE GENOMIC DNA]</scope>
    <source>
        <strain evidence="8">SZHN2017</strain>
        <tissue evidence="8">Muscle</tissue>
    </source>
</reference>
<comment type="cofactor">
    <cofactor evidence="1">
        <name>L-ascorbate</name>
        <dbReference type="ChEBI" id="CHEBI:38290"/>
    </cofactor>
</comment>
<evidence type="ECO:0000256" key="5">
    <source>
        <dbReference type="ARBA" id="ARBA00023002"/>
    </source>
</evidence>
<evidence type="ECO:0000256" key="3">
    <source>
        <dbReference type="ARBA" id="ARBA00022896"/>
    </source>
</evidence>
<evidence type="ECO:0000313" key="8">
    <source>
        <dbReference type="EMBL" id="PVD26024.1"/>
    </source>
</evidence>
<dbReference type="Proteomes" id="UP000245119">
    <property type="component" value="Linkage Group LG8"/>
</dbReference>
<gene>
    <name evidence="8" type="ORF">C0Q70_13692</name>
</gene>
<dbReference type="Gene3D" id="2.60.120.620">
    <property type="entry name" value="q2cbj1_9rhob like domain"/>
    <property type="match status" value="1"/>
</dbReference>
<feature type="domain" description="Fe2OG dioxygenase" evidence="7">
    <location>
        <begin position="152"/>
        <end position="267"/>
    </location>
</feature>
<dbReference type="PANTHER" id="PTHR10869">
    <property type="entry name" value="PROLYL 4-HYDROXYLASE ALPHA SUBUNIT"/>
    <property type="match status" value="1"/>
</dbReference>
<proteinExistence type="predicted"/>
<keyword evidence="6" id="KW-0408">Iron</keyword>
<dbReference type="PROSITE" id="PS51471">
    <property type="entry name" value="FE2OG_OXY"/>
    <property type="match status" value="1"/>
</dbReference>
<keyword evidence="4" id="KW-0223">Dioxygenase</keyword>
<dbReference type="InterPro" id="IPR006620">
    <property type="entry name" value="Pro_4_hyd_alph"/>
</dbReference>
<evidence type="ECO:0000256" key="1">
    <source>
        <dbReference type="ARBA" id="ARBA00001961"/>
    </source>
</evidence>
<dbReference type="AlphaFoldDB" id="A0A2T7NXY8"/>
<dbReference type="OrthoDB" id="69177at2759"/>
<sequence length="318" mass="35805">MVKSTLFKLHDGRWGIATRGDAGKDGEIKLEEGVLKAIPALPEIIFHPSTTVTKSDILDFKEEGFLLHNLLSTSECSHFITEGEKAGFEAIPGVRDDYRSSQRITFDSPALANLLWERIKAWVPVINISGDPHEKHIHGVTFLMQGTWQPLGLNSMFRLCRYLPGGHFAPHFDGHFVRSAQERSLQTFMLYLNGNFEGGSTNFIHEDQHLFKNEDGKYCAEEKNIICSIQPEAGLAIIFNHHRLHEGQQLKDGVKYILRTDIMFHNISQGIKTPSQDKALELLQEAERKEASGDCLEAAELYRKAFKLSPELAASYGN</sequence>
<dbReference type="GO" id="GO:0005783">
    <property type="term" value="C:endoplasmic reticulum"/>
    <property type="evidence" value="ECO:0007669"/>
    <property type="project" value="TreeGrafter"/>
</dbReference>
<comment type="caution">
    <text evidence="8">The sequence shown here is derived from an EMBL/GenBank/DDBJ whole genome shotgun (WGS) entry which is preliminary data.</text>
</comment>
<keyword evidence="5" id="KW-0560">Oxidoreductase</keyword>
<organism evidence="8 9">
    <name type="scientific">Pomacea canaliculata</name>
    <name type="common">Golden apple snail</name>
    <dbReference type="NCBI Taxonomy" id="400727"/>
    <lineage>
        <taxon>Eukaryota</taxon>
        <taxon>Metazoa</taxon>
        <taxon>Spiralia</taxon>
        <taxon>Lophotrochozoa</taxon>
        <taxon>Mollusca</taxon>
        <taxon>Gastropoda</taxon>
        <taxon>Caenogastropoda</taxon>
        <taxon>Architaenioglossa</taxon>
        <taxon>Ampullarioidea</taxon>
        <taxon>Ampullariidae</taxon>
        <taxon>Pomacea</taxon>
    </lineage>
</organism>
<dbReference type="GO" id="GO:0031418">
    <property type="term" value="F:L-ascorbic acid binding"/>
    <property type="evidence" value="ECO:0007669"/>
    <property type="project" value="UniProtKB-KW"/>
</dbReference>
<dbReference type="PANTHER" id="PTHR10869:SF236">
    <property type="entry name" value="PROLYL 4-HYDROXYLASE ALPHA SUBUNIT DOMAIN-CONTAINING PROTEIN"/>
    <property type="match status" value="1"/>
</dbReference>
<evidence type="ECO:0000259" key="7">
    <source>
        <dbReference type="PROSITE" id="PS51471"/>
    </source>
</evidence>
<dbReference type="GO" id="GO:0005506">
    <property type="term" value="F:iron ion binding"/>
    <property type="evidence" value="ECO:0007669"/>
    <property type="project" value="InterPro"/>
</dbReference>
<evidence type="ECO:0000313" key="9">
    <source>
        <dbReference type="Proteomes" id="UP000245119"/>
    </source>
</evidence>
<evidence type="ECO:0000256" key="6">
    <source>
        <dbReference type="ARBA" id="ARBA00023004"/>
    </source>
</evidence>
<keyword evidence="3" id="KW-0847">Vitamin C</keyword>
<dbReference type="Pfam" id="PF13640">
    <property type="entry name" value="2OG-FeII_Oxy_3"/>
    <property type="match status" value="1"/>
</dbReference>
<dbReference type="InterPro" id="IPR005123">
    <property type="entry name" value="Oxoglu/Fe-dep_dioxygenase_dom"/>
</dbReference>
<protein>
    <recommendedName>
        <fullName evidence="7">Fe2OG dioxygenase domain-containing protein</fullName>
    </recommendedName>
</protein>
<dbReference type="EMBL" id="PZQS01000008">
    <property type="protein sequence ID" value="PVD26024.1"/>
    <property type="molecule type" value="Genomic_DNA"/>
</dbReference>